<gene>
    <name evidence="2" type="ORF">Y1Q_0002642</name>
</gene>
<dbReference type="AlphaFoldDB" id="A0A151NYY1"/>
<evidence type="ECO:0000313" key="3">
    <source>
        <dbReference type="Proteomes" id="UP000050525"/>
    </source>
</evidence>
<accession>A0A151NYY1</accession>
<reference evidence="2 3" key="1">
    <citation type="journal article" date="2012" name="Genome Biol.">
        <title>Sequencing three crocodilian genomes to illuminate the evolution of archosaurs and amniotes.</title>
        <authorList>
            <person name="St John J.A."/>
            <person name="Braun E.L."/>
            <person name="Isberg S.R."/>
            <person name="Miles L.G."/>
            <person name="Chong A.Y."/>
            <person name="Gongora J."/>
            <person name="Dalzell P."/>
            <person name="Moran C."/>
            <person name="Bed'hom B."/>
            <person name="Abzhanov A."/>
            <person name="Burgess S.C."/>
            <person name="Cooksey A.M."/>
            <person name="Castoe T.A."/>
            <person name="Crawford N.G."/>
            <person name="Densmore L.D."/>
            <person name="Drew J.C."/>
            <person name="Edwards S.V."/>
            <person name="Faircloth B.C."/>
            <person name="Fujita M.K."/>
            <person name="Greenwold M.J."/>
            <person name="Hoffmann F.G."/>
            <person name="Howard J.M."/>
            <person name="Iguchi T."/>
            <person name="Janes D.E."/>
            <person name="Khan S.Y."/>
            <person name="Kohno S."/>
            <person name="de Koning A.J."/>
            <person name="Lance S.L."/>
            <person name="McCarthy F.M."/>
            <person name="McCormack J.E."/>
            <person name="Merchant M.E."/>
            <person name="Peterson D.G."/>
            <person name="Pollock D.D."/>
            <person name="Pourmand N."/>
            <person name="Raney B.J."/>
            <person name="Roessler K.A."/>
            <person name="Sanford J.R."/>
            <person name="Sawyer R.H."/>
            <person name="Schmidt C.J."/>
            <person name="Triplett E.W."/>
            <person name="Tuberville T.D."/>
            <person name="Venegas-Anaya M."/>
            <person name="Howard J.T."/>
            <person name="Jarvis E.D."/>
            <person name="Guillette L.J.Jr."/>
            <person name="Glenn T.C."/>
            <person name="Green R.E."/>
            <person name="Ray D.A."/>
        </authorList>
    </citation>
    <scope>NUCLEOTIDE SEQUENCE [LARGE SCALE GENOMIC DNA]</scope>
    <source>
        <strain evidence="2">KSC_2009_1</strain>
    </source>
</reference>
<proteinExistence type="predicted"/>
<dbReference type="EMBL" id="AKHW03001485">
    <property type="protein sequence ID" value="KYO41984.1"/>
    <property type="molecule type" value="Genomic_DNA"/>
</dbReference>
<feature type="compositionally biased region" description="Basic and acidic residues" evidence="1">
    <location>
        <begin position="18"/>
        <end position="29"/>
    </location>
</feature>
<comment type="caution">
    <text evidence="2">The sequence shown here is derived from an EMBL/GenBank/DDBJ whole genome shotgun (WGS) entry which is preliminary data.</text>
</comment>
<keyword evidence="3" id="KW-1185">Reference proteome</keyword>
<organism evidence="2 3">
    <name type="scientific">Alligator mississippiensis</name>
    <name type="common">American alligator</name>
    <dbReference type="NCBI Taxonomy" id="8496"/>
    <lineage>
        <taxon>Eukaryota</taxon>
        <taxon>Metazoa</taxon>
        <taxon>Chordata</taxon>
        <taxon>Craniata</taxon>
        <taxon>Vertebrata</taxon>
        <taxon>Euteleostomi</taxon>
        <taxon>Archelosauria</taxon>
        <taxon>Archosauria</taxon>
        <taxon>Crocodylia</taxon>
        <taxon>Alligatoridae</taxon>
        <taxon>Alligatorinae</taxon>
        <taxon>Alligator</taxon>
    </lineage>
</organism>
<feature type="compositionally biased region" description="Basic residues" evidence="1">
    <location>
        <begin position="30"/>
        <end position="39"/>
    </location>
</feature>
<sequence>MGRLETRGKRWPGALRLEGPDSKEQEHKISPGRRSKGSRQKMFQEGQPGWKSDLKLKNRVLFLNPEFSKVLIAAAQMVSQDTNKQ</sequence>
<protein>
    <submittedName>
        <fullName evidence="2">Uncharacterized protein</fullName>
    </submittedName>
</protein>
<evidence type="ECO:0000313" key="2">
    <source>
        <dbReference type="EMBL" id="KYO41984.1"/>
    </source>
</evidence>
<evidence type="ECO:0000256" key="1">
    <source>
        <dbReference type="SAM" id="MobiDB-lite"/>
    </source>
</evidence>
<feature type="region of interest" description="Disordered" evidence="1">
    <location>
        <begin position="1"/>
        <end position="50"/>
    </location>
</feature>
<dbReference type="Proteomes" id="UP000050525">
    <property type="component" value="Unassembled WGS sequence"/>
</dbReference>
<name>A0A151NYY1_ALLMI</name>